<dbReference type="PANTHER" id="PTHR34071">
    <property type="entry name" value="5-NITROIMIDAZOLE ANTIBIOTICS RESISTANCE PROTEIN, NIMA-FAMILY-RELATED PROTEIN-RELATED"/>
    <property type="match status" value="1"/>
</dbReference>
<dbReference type="EMBL" id="CP116942">
    <property type="protein sequence ID" value="WCO65404.1"/>
    <property type="molecule type" value="Genomic_DNA"/>
</dbReference>
<evidence type="ECO:0000313" key="2">
    <source>
        <dbReference type="EMBL" id="WCO65404.1"/>
    </source>
</evidence>
<name>A0AAE9Y3K7_9ACTN</name>
<gene>
    <name evidence="2" type="ORF">PO878_12945</name>
</gene>
<accession>A0AAE9Y3K7</accession>
<feature type="region of interest" description="Disordered" evidence="1">
    <location>
        <begin position="1"/>
        <end position="24"/>
    </location>
</feature>
<evidence type="ECO:0000313" key="3">
    <source>
        <dbReference type="Proteomes" id="UP001216390"/>
    </source>
</evidence>
<dbReference type="Proteomes" id="UP001216390">
    <property type="component" value="Chromosome"/>
</dbReference>
<dbReference type="PANTHER" id="PTHR34071:SF2">
    <property type="entry name" value="FLAVIN-NUCLEOTIDE-BINDING PROTEIN"/>
    <property type="match status" value="1"/>
</dbReference>
<dbReference type="KEGG" id="ima:PO878_12945"/>
<proteinExistence type="predicted"/>
<dbReference type="AlphaFoldDB" id="A0AAE9Y3K7"/>
<keyword evidence="3" id="KW-1185">Reference proteome</keyword>
<dbReference type="Gene3D" id="2.30.110.10">
    <property type="entry name" value="Electron Transport, Fmn-binding Protein, Chain A"/>
    <property type="match status" value="1"/>
</dbReference>
<dbReference type="InterPro" id="IPR012349">
    <property type="entry name" value="Split_barrel_FMN-bd"/>
</dbReference>
<dbReference type="InterPro" id="IPR024747">
    <property type="entry name" value="Pyridox_Oxase-rel"/>
</dbReference>
<organism evidence="2 3">
    <name type="scientific">Iamia majanohamensis</name>
    <dbReference type="NCBI Taxonomy" id="467976"/>
    <lineage>
        <taxon>Bacteria</taxon>
        <taxon>Bacillati</taxon>
        <taxon>Actinomycetota</taxon>
        <taxon>Acidimicrobiia</taxon>
        <taxon>Acidimicrobiales</taxon>
        <taxon>Iamiaceae</taxon>
        <taxon>Iamia</taxon>
    </lineage>
</organism>
<reference evidence="2" key="1">
    <citation type="submission" date="2023-01" db="EMBL/GenBank/DDBJ databases">
        <title>The diversity of Class Acidimicrobiia in South China Sea sediment environments and the proposal of Iamia marina sp. nov., a novel species of the genus Iamia.</title>
        <authorList>
            <person name="He Y."/>
            <person name="Tian X."/>
        </authorList>
    </citation>
    <scope>NUCLEOTIDE SEQUENCE</scope>
    <source>
        <strain evidence="2">DSM 19957</strain>
    </source>
</reference>
<evidence type="ECO:0000256" key="1">
    <source>
        <dbReference type="SAM" id="MobiDB-lite"/>
    </source>
</evidence>
<sequence>MASDLPTPPEPAPGPPSAASTVRRSASRARYDAAAVHAVLDAGWVAHVALAPEGEPVVIPMVYARDGERLLLHGSVASRLMRGLDAGLPVSVAVTHVDGLVLARSAFHHSVNYRSVVVRGVARRVTDPDAVAAGFTRLVDHAAPGRSDAVRGADPTETRQTLLVEVPLDDVAVKVRTGGPIDEERDLSWPVWAGVVPLSLVAGDPVAADDMAVTDVAPPEAVTLP</sequence>
<dbReference type="RefSeq" id="WP_272734929.1">
    <property type="nucleotide sequence ID" value="NZ_CP116942.1"/>
</dbReference>
<dbReference type="Pfam" id="PF12900">
    <property type="entry name" value="Pyridox_ox_2"/>
    <property type="match status" value="1"/>
</dbReference>
<protein>
    <submittedName>
        <fullName evidence="2">Pyridoxamine 5'-phosphate oxidase family protein</fullName>
    </submittedName>
</protein>
<dbReference type="SUPFAM" id="SSF50475">
    <property type="entry name" value="FMN-binding split barrel"/>
    <property type="match status" value="1"/>
</dbReference>
<feature type="compositionally biased region" description="Pro residues" evidence="1">
    <location>
        <begin position="1"/>
        <end position="16"/>
    </location>
</feature>